<dbReference type="Gene3D" id="1.25.40.10">
    <property type="entry name" value="Tetratricopeptide repeat domain"/>
    <property type="match status" value="1"/>
</dbReference>
<dbReference type="AlphaFoldDB" id="A0AAJ0H5J4"/>
<name>A0AAJ0H5J4_9PEZI</name>
<proteinExistence type="predicted"/>
<dbReference type="EMBL" id="JAUIQD010000009">
    <property type="protein sequence ID" value="KAK3339698.1"/>
    <property type="molecule type" value="Genomic_DNA"/>
</dbReference>
<dbReference type="Gene3D" id="1.25.40.20">
    <property type="entry name" value="Ankyrin repeat-containing domain"/>
    <property type="match status" value="1"/>
</dbReference>
<gene>
    <name evidence="1" type="ORF">B0T25DRAFT_574595</name>
</gene>
<dbReference type="Pfam" id="PF13424">
    <property type="entry name" value="TPR_12"/>
    <property type="match status" value="1"/>
</dbReference>
<dbReference type="InterPro" id="IPR019734">
    <property type="entry name" value="TPR_rpt"/>
</dbReference>
<comment type="caution">
    <text evidence="1">The sequence shown here is derived from an EMBL/GenBank/DDBJ whole genome shotgun (WGS) entry which is preliminary data.</text>
</comment>
<protein>
    <submittedName>
        <fullName evidence="1">Uncharacterized protein</fullName>
    </submittedName>
</protein>
<accession>A0AAJ0H5J4</accession>
<dbReference type="Proteomes" id="UP001275084">
    <property type="component" value="Unassembled WGS sequence"/>
</dbReference>
<sequence>MSTATPEKTVELPIQVEAGPNLQALLNSWNAFMEDGRNHQGRAELELSLQAFTGALQFCEANDSLADRRYQVLGNIGWVNRLLGRYSQALEILQQAVALADQVSGPPTPERIQILGELGTIYRQTDRHAQAKKAFEEQYTVAEKLGWTRSACRAIGNLGMANYQQALQLWEENPDDEVAKHKAKDLIRVAIDQLKQRVKLAQQIRKQESAKVHSHTPDTRVRQAAGWEAIGLTRLSLCYTALADMGDKQSTELAEDAAKAAAEAVELTDDWTNRNTVLPMSRFFYGRVLLRQGHGERALKQLDPVEKQYSFAEVTTPAMALCKEPSTEHRRYLDELVDAGADMERIDEDGYSALDYAVFSGDVEAEKIVVRGLTKKLGTSREANVNIEAQRAEARLRKGYREIFQEKIRPILREAKYKGDHTGTVRLLRRVYAEALAADPDKNRMFDHLKFIRYPDFLRFGRLPRSSDGVTQAFDLDQDDRQARSEYVIFFSYRWINQDRSLNTPDDPDHTQYNRMLDATELFLQAHPEVDSEKLCIWMDFACVDQDDPSSGVSALPIIIAQCDAVISLVDDTYWERAWCCVEAQMVYILKSGYSIHKWYEHVAKQDIEDGEFSSSSNDSLREIIGKPGPRSTPALIESKDAKWVLRGVKRDSYYMEMKDKKLSFERDRPKVMFLERQSKLLS</sequence>
<evidence type="ECO:0000313" key="2">
    <source>
        <dbReference type="Proteomes" id="UP001275084"/>
    </source>
</evidence>
<dbReference type="SMART" id="SM00028">
    <property type="entry name" value="TPR"/>
    <property type="match status" value="2"/>
</dbReference>
<organism evidence="1 2">
    <name type="scientific">Lasiosphaeria hispida</name>
    <dbReference type="NCBI Taxonomy" id="260671"/>
    <lineage>
        <taxon>Eukaryota</taxon>
        <taxon>Fungi</taxon>
        <taxon>Dikarya</taxon>
        <taxon>Ascomycota</taxon>
        <taxon>Pezizomycotina</taxon>
        <taxon>Sordariomycetes</taxon>
        <taxon>Sordariomycetidae</taxon>
        <taxon>Sordariales</taxon>
        <taxon>Lasiosphaeriaceae</taxon>
        <taxon>Lasiosphaeria</taxon>
    </lineage>
</organism>
<evidence type="ECO:0000313" key="1">
    <source>
        <dbReference type="EMBL" id="KAK3339698.1"/>
    </source>
</evidence>
<keyword evidence="2" id="KW-1185">Reference proteome</keyword>
<reference evidence="1" key="2">
    <citation type="submission" date="2023-06" db="EMBL/GenBank/DDBJ databases">
        <authorList>
            <consortium name="Lawrence Berkeley National Laboratory"/>
            <person name="Haridas S."/>
            <person name="Hensen N."/>
            <person name="Bonometti L."/>
            <person name="Westerberg I."/>
            <person name="Brannstrom I.O."/>
            <person name="Guillou S."/>
            <person name="Cros-Aarteil S."/>
            <person name="Calhoun S."/>
            <person name="Kuo A."/>
            <person name="Mondo S."/>
            <person name="Pangilinan J."/>
            <person name="Riley R."/>
            <person name="Labutti K."/>
            <person name="Andreopoulos B."/>
            <person name="Lipzen A."/>
            <person name="Chen C."/>
            <person name="Yanf M."/>
            <person name="Daum C."/>
            <person name="Ng V."/>
            <person name="Clum A."/>
            <person name="Steindorff A."/>
            <person name="Ohm R."/>
            <person name="Martin F."/>
            <person name="Silar P."/>
            <person name="Natvig D."/>
            <person name="Lalanne C."/>
            <person name="Gautier V."/>
            <person name="Ament-Velasquez S.L."/>
            <person name="Kruys A."/>
            <person name="Hutchinson M.I."/>
            <person name="Powell A.J."/>
            <person name="Barry K."/>
            <person name="Miller A.N."/>
            <person name="Grigoriev I.V."/>
            <person name="Debuchy R."/>
            <person name="Gladieux P."/>
            <person name="Thoren M.H."/>
            <person name="Johannesson H."/>
        </authorList>
    </citation>
    <scope>NUCLEOTIDE SEQUENCE</scope>
    <source>
        <strain evidence="1">CBS 955.72</strain>
    </source>
</reference>
<dbReference type="InterPro" id="IPR036770">
    <property type="entry name" value="Ankyrin_rpt-contain_sf"/>
</dbReference>
<dbReference type="SUPFAM" id="SSF48452">
    <property type="entry name" value="TPR-like"/>
    <property type="match status" value="1"/>
</dbReference>
<reference evidence="1" key="1">
    <citation type="journal article" date="2023" name="Mol. Phylogenet. Evol.">
        <title>Genome-scale phylogeny and comparative genomics of the fungal order Sordariales.</title>
        <authorList>
            <person name="Hensen N."/>
            <person name="Bonometti L."/>
            <person name="Westerberg I."/>
            <person name="Brannstrom I.O."/>
            <person name="Guillou S."/>
            <person name="Cros-Aarteil S."/>
            <person name="Calhoun S."/>
            <person name="Haridas S."/>
            <person name="Kuo A."/>
            <person name="Mondo S."/>
            <person name="Pangilinan J."/>
            <person name="Riley R."/>
            <person name="LaButti K."/>
            <person name="Andreopoulos B."/>
            <person name="Lipzen A."/>
            <person name="Chen C."/>
            <person name="Yan M."/>
            <person name="Daum C."/>
            <person name="Ng V."/>
            <person name="Clum A."/>
            <person name="Steindorff A."/>
            <person name="Ohm R.A."/>
            <person name="Martin F."/>
            <person name="Silar P."/>
            <person name="Natvig D.O."/>
            <person name="Lalanne C."/>
            <person name="Gautier V."/>
            <person name="Ament-Velasquez S.L."/>
            <person name="Kruys A."/>
            <person name="Hutchinson M.I."/>
            <person name="Powell A.J."/>
            <person name="Barry K."/>
            <person name="Miller A.N."/>
            <person name="Grigoriev I.V."/>
            <person name="Debuchy R."/>
            <person name="Gladieux P."/>
            <person name="Hiltunen Thoren M."/>
            <person name="Johannesson H."/>
        </authorList>
    </citation>
    <scope>NUCLEOTIDE SEQUENCE</scope>
    <source>
        <strain evidence="1">CBS 955.72</strain>
    </source>
</reference>
<dbReference type="InterPro" id="IPR011990">
    <property type="entry name" value="TPR-like_helical_dom_sf"/>
</dbReference>